<feature type="non-terminal residue" evidence="1">
    <location>
        <position position="80"/>
    </location>
</feature>
<organism evidence="1 2">
    <name type="scientific">Streptococcus pneumoniae</name>
    <dbReference type="NCBI Taxonomy" id="1313"/>
    <lineage>
        <taxon>Bacteria</taxon>
        <taxon>Bacillati</taxon>
        <taxon>Bacillota</taxon>
        <taxon>Bacilli</taxon>
        <taxon>Lactobacillales</taxon>
        <taxon>Streptococcaceae</taxon>
        <taxon>Streptococcus</taxon>
    </lineage>
</organism>
<evidence type="ECO:0000313" key="2">
    <source>
        <dbReference type="Proteomes" id="UP000474228"/>
    </source>
</evidence>
<proteinExistence type="predicted"/>
<protein>
    <submittedName>
        <fullName evidence="1">Uncharacterized protein</fullName>
    </submittedName>
</protein>
<dbReference type="AlphaFoldDB" id="A0A6G2D675"/>
<name>A0A6G2D675_STREE</name>
<sequence length="80" mass="9134">MTPVHCYRVTVRRARDGQLGVGLWLTQDQGREVRDMREAIDAELEVLSQPSVKKSSDAETIARVNRINELVQRGRTLRTT</sequence>
<accession>A0A6G2D675</accession>
<evidence type="ECO:0000313" key="1">
    <source>
        <dbReference type="EMBL" id="MTV64307.1"/>
    </source>
</evidence>
<dbReference type="RefSeq" id="WP_155458737.1">
    <property type="nucleotide sequence ID" value="NZ_WNHJ01000556.1"/>
</dbReference>
<comment type="caution">
    <text evidence="1">The sequence shown here is derived from an EMBL/GenBank/DDBJ whole genome shotgun (WGS) entry which is preliminary data.</text>
</comment>
<dbReference type="EMBL" id="WNHJ01000556">
    <property type="protein sequence ID" value="MTV64307.1"/>
    <property type="molecule type" value="Genomic_DNA"/>
</dbReference>
<reference evidence="1 2" key="1">
    <citation type="submission" date="2019-11" db="EMBL/GenBank/DDBJ databases">
        <title>Growth characteristics of pneumococcus vary with the chemical composition of the capsule and with environmental conditions.</title>
        <authorList>
            <person name="Tothpal A."/>
            <person name="Desobry K."/>
            <person name="Joshi S."/>
            <person name="Wyllie A.L."/>
            <person name="Weinberger D.M."/>
        </authorList>
    </citation>
    <scope>NUCLEOTIDE SEQUENCE [LARGE SCALE GENOMIC DNA]</scope>
    <source>
        <strain evidence="2">pnumococcus22F</strain>
    </source>
</reference>
<dbReference type="Proteomes" id="UP000474228">
    <property type="component" value="Unassembled WGS sequence"/>
</dbReference>
<gene>
    <name evidence="1" type="ORF">GM539_13310</name>
</gene>